<evidence type="ECO:0000256" key="1">
    <source>
        <dbReference type="ARBA" id="ARBA00022723"/>
    </source>
</evidence>
<feature type="domain" description="RING-type" evidence="5">
    <location>
        <begin position="36"/>
        <end position="92"/>
    </location>
</feature>
<reference evidence="6" key="1">
    <citation type="submission" date="2023-06" db="EMBL/GenBank/DDBJ databases">
        <title>Genome-scale phylogeny and comparative genomics of the fungal order Sordariales.</title>
        <authorList>
            <consortium name="Lawrence Berkeley National Laboratory"/>
            <person name="Hensen N."/>
            <person name="Bonometti L."/>
            <person name="Westerberg I."/>
            <person name="Brannstrom I.O."/>
            <person name="Guillou S."/>
            <person name="Cros-Aarteil S."/>
            <person name="Calhoun S."/>
            <person name="Haridas S."/>
            <person name="Kuo A."/>
            <person name="Mondo S."/>
            <person name="Pangilinan J."/>
            <person name="Riley R."/>
            <person name="Labutti K."/>
            <person name="Andreopoulos B."/>
            <person name="Lipzen A."/>
            <person name="Chen C."/>
            <person name="Yanf M."/>
            <person name="Daum C."/>
            <person name="Ng V."/>
            <person name="Clum A."/>
            <person name="Steindorff A."/>
            <person name="Ohm R."/>
            <person name="Martin F."/>
            <person name="Silar P."/>
            <person name="Natvig D."/>
            <person name="Lalanne C."/>
            <person name="Gautier V."/>
            <person name="Ament-Velasquez S.L."/>
            <person name="Kruys A."/>
            <person name="Hutchinson M.I."/>
            <person name="Powell A.J."/>
            <person name="Barry K."/>
            <person name="Miller A.N."/>
            <person name="Grigoriev I.V."/>
            <person name="Debuchy R."/>
            <person name="Gladieux P."/>
            <person name="Thoren M.H."/>
            <person name="Johannesson H."/>
        </authorList>
    </citation>
    <scope>NUCLEOTIDE SEQUENCE</scope>
    <source>
        <strain evidence="6">SMH2532-1</strain>
    </source>
</reference>
<evidence type="ECO:0000313" key="7">
    <source>
        <dbReference type="Proteomes" id="UP001174936"/>
    </source>
</evidence>
<dbReference type="Proteomes" id="UP001174936">
    <property type="component" value="Unassembled WGS sequence"/>
</dbReference>
<dbReference type="InterPro" id="IPR013083">
    <property type="entry name" value="Znf_RING/FYVE/PHD"/>
</dbReference>
<evidence type="ECO:0000256" key="2">
    <source>
        <dbReference type="ARBA" id="ARBA00022771"/>
    </source>
</evidence>
<dbReference type="SMART" id="SM00184">
    <property type="entry name" value="RING"/>
    <property type="match status" value="1"/>
</dbReference>
<keyword evidence="3" id="KW-0862">Zinc</keyword>
<dbReference type="PROSITE" id="PS50089">
    <property type="entry name" value="ZF_RING_2"/>
    <property type="match status" value="1"/>
</dbReference>
<comment type="caution">
    <text evidence="6">The sequence shown here is derived from an EMBL/GenBank/DDBJ whole genome shotgun (WGS) entry which is preliminary data.</text>
</comment>
<keyword evidence="2 4" id="KW-0863">Zinc-finger</keyword>
<dbReference type="Gene3D" id="3.30.40.10">
    <property type="entry name" value="Zinc/RING finger domain, C3HC4 (zinc finger)"/>
    <property type="match status" value="1"/>
</dbReference>
<organism evidence="6 7">
    <name type="scientific">Cercophora newfieldiana</name>
    <dbReference type="NCBI Taxonomy" id="92897"/>
    <lineage>
        <taxon>Eukaryota</taxon>
        <taxon>Fungi</taxon>
        <taxon>Dikarya</taxon>
        <taxon>Ascomycota</taxon>
        <taxon>Pezizomycotina</taxon>
        <taxon>Sordariomycetes</taxon>
        <taxon>Sordariomycetidae</taxon>
        <taxon>Sordariales</taxon>
        <taxon>Lasiosphaeriaceae</taxon>
        <taxon>Cercophora</taxon>
    </lineage>
</organism>
<proteinExistence type="predicted"/>
<evidence type="ECO:0000256" key="3">
    <source>
        <dbReference type="ARBA" id="ARBA00022833"/>
    </source>
</evidence>
<dbReference type="GO" id="GO:0008270">
    <property type="term" value="F:zinc ion binding"/>
    <property type="evidence" value="ECO:0007669"/>
    <property type="project" value="UniProtKB-KW"/>
</dbReference>
<protein>
    <recommendedName>
        <fullName evidence="5">RING-type domain-containing protein</fullName>
    </recommendedName>
</protein>
<dbReference type="Pfam" id="PF00097">
    <property type="entry name" value="zf-C3HC4"/>
    <property type="match status" value="1"/>
</dbReference>
<dbReference type="EMBL" id="JAULSV010000007">
    <property type="protein sequence ID" value="KAK0638923.1"/>
    <property type="molecule type" value="Genomic_DNA"/>
</dbReference>
<dbReference type="AlphaFoldDB" id="A0AA39XRK4"/>
<accession>A0AA39XRK4</accession>
<keyword evidence="7" id="KW-1185">Reference proteome</keyword>
<gene>
    <name evidence="6" type="ORF">B0T16DRAFT_394744</name>
</gene>
<dbReference type="InterPro" id="IPR018957">
    <property type="entry name" value="Znf_C3HC4_RING-type"/>
</dbReference>
<evidence type="ECO:0000256" key="4">
    <source>
        <dbReference type="PROSITE-ProRule" id="PRU00175"/>
    </source>
</evidence>
<keyword evidence="1" id="KW-0479">Metal-binding</keyword>
<dbReference type="InterPro" id="IPR001841">
    <property type="entry name" value="Znf_RING"/>
</dbReference>
<name>A0AA39XRK4_9PEZI</name>
<evidence type="ECO:0000259" key="5">
    <source>
        <dbReference type="PROSITE" id="PS50089"/>
    </source>
</evidence>
<sequence length="308" mass="34567">MTNNNVFEEHTLWHYVKQHVLNPPEEWKDKHPQAICSICCDQIQIHGVTVYKADTPFSQGVVLPCGHMFTETCIQKHMTSGFPGADNCPTCRHPLTFSECGCFLKLHKIPVQGAEHPNPLECSVPPTNPELTQRRDKPTTCSSCAEFYAERVVQRVIELAQDPSSAVNGSVAEGSLILDKDPDPIAVLAEAIVEISDLFYEVRATPESLQAFIDQMKASAERDHVKGWGAWEACRAGGCPLERCVQEVFTEPMNATLHFRPLGEPPFMQWIPVWDPTPYELAPVRVRRRLHEMGDEDAYSWRSGDASL</sequence>
<evidence type="ECO:0000313" key="6">
    <source>
        <dbReference type="EMBL" id="KAK0638923.1"/>
    </source>
</evidence>
<dbReference type="SUPFAM" id="SSF57850">
    <property type="entry name" value="RING/U-box"/>
    <property type="match status" value="1"/>
</dbReference>